<organism evidence="2">
    <name type="scientific">Prunus dulcis</name>
    <name type="common">Almond</name>
    <name type="synonym">Amygdalus dulcis</name>
    <dbReference type="NCBI Taxonomy" id="3755"/>
    <lineage>
        <taxon>Eukaryota</taxon>
        <taxon>Viridiplantae</taxon>
        <taxon>Streptophyta</taxon>
        <taxon>Embryophyta</taxon>
        <taxon>Tracheophyta</taxon>
        <taxon>Spermatophyta</taxon>
        <taxon>Magnoliopsida</taxon>
        <taxon>eudicotyledons</taxon>
        <taxon>Gunneridae</taxon>
        <taxon>Pentapetalae</taxon>
        <taxon>rosids</taxon>
        <taxon>fabids</taxon>
        <taxon>Rosales</taxon>
        <taxon>Rosaceae</taxon>
        <taxon>Amygdaloideae</taxon>
        <taxon>Amygdaleae</taxon>
        <taxon>Prunus</taxon>
    </lineage>
</organism>
<evidence type="ECO:0000313" key="2">
    <source>
        <dbReference type="EMBL" id="BBH05542.1"/>
    </source>
</evidence>
<protein>
    <submittedName>
        <fullName evidence="2">Uncharacterized protein</fullName>
    </submittedName>
</protein>
<keyword evidence="1" id="KW-0175">Coiled coil</keyword>
<accession>A0A4Y1RMD4</accession>
<gene>
    <name evidence="2" type="ORF">Prudu_016956</name>
</gene>
<dbReference type="EMBL" id="AP019302">
    <property type="protein sequence ID" value="BBH05542.1"/>
    <property type="molecule type" value="Genomic_DNA"/>
</dbReference>
<sequence length="342" mass="38427">MDPELKSIISHLAKLKKAMAESEQQLEEAYAIKLQGDVPRYVLGLLYPLQPPDEVVKIWAKQSDDPPPFTMEFDWKSTWKALRPFKGWPCKTSEVDCVAKKKSKAKKPNPMADVDPKKSWYDWYKALQLRLKTSWQKSGIYDVLALCTSGDFPCDCSLIIAGLSADLPEPLLKPDYDKPNKNFTNWIKTHFGYIESSSGAPIGSTNGVSYTKHVAFLQIQVTKEVQPLAEALADGQAVALVVLPKPMSCNPLAPIWLFQLWLQVYFPELGPANVTFRGDSLLGKSIASLPLPKHHVEDCFRFFYGCSQRSPSDLSMCLDHRYPGYLALDLASIPTLETKEEQ</sequence>
<name>A0A4Y1RMD4_PRUDU</name>
<reference evidence="2" key="1">
    <citation type="journal article" date="2019" name="Science">
        <title>Mutation of a bHLH transcription factor allowed almond domestication.</title>
        <authorList>
            <person name="Sanchez-Perez R."/>
            <person name="Pavan S."/>
            <person name="Mazzeo R."/>
            <person name="Moldovan C."/>
            <person name="Aiese Cigliano R."/>
            <person name="Del Cueto J."/>
            <person name="Ricciardi F."/>
            <person name="Lotti C."/>
            <person name="Ricciardi L."/>
            <person name="Dicenta F."/>
            <person name="Lopez-Marques R.L."/>
            <person name="Lindberg Moller B."/>
        </authorList>
    </citation>
    <scope>NUCLEOTIDE SEQUENCE</scope>
</reference>
<evidence type="ECO:0000256" key="1">
    <source>
        <dbReference type="SAM" id="Coils"/>
    </source>
</evidence>
<proteinExistence type="predicted"/>
<feature type="coiled-coil region" evidence="1">
    <location>
        <begin position="5"/>
        <end position="32"/>
    </location>
</feature>
<dbReference type="AlphaFoldDB" id="A0A4Y1RMD4"/>